<evidence type="ECO:0008006" key="3">
    <source>
        <dbReference type="Google" id="ProtNLM"/>
    </source>
</evidence>
<dbReference type="Proteomes" id="UP001221142">
    <property type="component" value="Unassembled WGS sequence"/>
</dbReference>
<proteinExistence type="predicted"/>
<dbReference type="GO" id="GO:0005737">
    <property type="term" value="C:cytoplasm"/>
    <property type="evidence" value="ECO:0007669"/>
    <property type="project" value="TreeGrafter"/>
</dbReference>
<dbReference type="GO" id="GO:0004029">
    <property type="term" value="F:aldehyde dehydrogenase (NAD+) activity"/>
    <property type="evidence" value="ECO:0007669"/>
    <property type="project" value="TreeGrafter"/>
</dbReference>
<comment type="caution">
    <text evidence="1">The sequence shown here is derived from an EMBL/GenBank/DDBJ whole genome shotgun (WGS) entry which is preliminary data.</text>
</comment>
<sequence length="335" mass="36703">MKRILFIGGTGYTGGPILSYFIQRQRDDPTSLDITALIRSPLKVERLRALNLRLNVVHGSHEDADLVERLAADADVVLSLADSDYLPAAQAVLRGLKQRFETTGAKSILIHLSGVGCLADNAQGMFASSTIYTDMDFTRIEALPATQPHRKVDLAIVDADSEGYVLAYIVLPSMVYGTPVGILADAGVQNPNNRWFETFIRASFERGAAGLVGEGKNCIGNVHVTEVADLVIILYDAIRSKATIGHGREGYYFADNGDLPFEEIAKVVEIGAGPRRAFTWSEIHEVRPGQLNPLPFFGNNLRSRAEKARTLGWNPVKTNEDFLAAAKIQVEHWKA</sequence>
<evidence type="ECO:0000313" key="2">
    <source>
        <dbReference type="Proteomes" id="UP001221142"/>
    </source>
</evidence>
<dbReference type="Gene3D" id="3.40.50.720">
    <property type="entry name" value="NAD(P)-binding Rossmann-like Domain"/>
    <property type="match status" value="1"/>
</dbReference>
<dbReference type="AlphaFoldDB" id="A0AAD7BEX2"/>
<dbReference type="InterPro" id="IPR051783">
    <property type="entry name" value="NAD(P)-dependent_oxidoreduct"/>
</dbReference>
<gene>
    <name evidence="1" type="ORF">FB45DRAFT_840542</name>
</gene>
<dbReference type="EMBL" id="JARKIF010000019">
    <property type="protein sequence ID" value="KAJ7618781.1"/>
    <property type="molecule type" value="Genomic_DNA"/>
</dbReference>
<reference evidence="1" key="1">
    <citation type="submission" date="2023-03" db="EMBL/GenBank/DDBJ databases">
        <title>Massive genome expansion in bonnet fungi (Mycena s.s.) driven by repeated elements and novel gene families across ecological guilds.</title>
        <authorList>
            <consortium name="Lawrence Berkeley National Laboratory"/>
            <person name="Harder C.B."/>
            <person name="Miyauchi S."/>
            <person name="Viragh M."/>
            <person name="Kuo A."/>
            <person name="Thoen E."/>
            <person name="Andreopoulos B."/>
            <person name="Lu D."/>
            <person name="Skrede I."/>
            <person name="Drula E."/>
            <person name="Henrissat B."/>
            <person name="Morin E."/>
            <person name="Kohler A."/>
            <person name="Barry K."/>
            <person name="LaButti K."/>
            <person name="Morin E."/>
            <person name="Salamov A."/>
            <person name="Lipzen A."/>
            <person name="Mereny Z."/>
            <person name="Hegedus B."/>
            <person name="Baldrian P."/>
            <person name="Stursova M."/>
            <person name="Weitz H."/>
            <person name="Taylor A."/>
            <person name="Grigoriev I.V."/>
            <person name="Nagy L.G."/>
            <person name="Martin F."/>
            <person name="Kauserud H."/>
        </authorList>
    </citation>
    <scope>NUCLEOTIDE SEQUENCE</scope>
    <source>
        <strain evidence="1">9284</strain>
    </source>
</reference>
<dbReference type="SUPFAM" id="SSF51735">
    <property type="entry name" value="NAD(P)-binding Rossmann-fold domains"/>
    <property type="match status" value="1"/>
</dbReference>
<keyword evidence="2" id="KW-1185">Reference proteome</keyword>
<accession>A0AAD7BEX2</accession>
<evidence type="ECO:0000313" key="1">
    <source>
        <dbReference type="EMBL" id="KAJ7618781.1"/>
    </source>
</evidence>
<name>A0AAD7BEX2_9AGAR</name>
<dbReference type="PANTHER" id="PTHR48079:SF6">
    <property type="entry name" value="NAD(P)-BINDING DOMAIN-CONTAINING PROTEIN-RELATED"/>
    <property type="match status" value="1"/>
</dbReference>
<organism evidence="1 2">
    <name type="scientific">Roridomyces roridus</name>
    <dbReference type="NCBI Taxonomy" id="1738132"/>
    <lineage>
        <taxon>Eukaryota</taxon>
        <taxon>Fungi</taxon>
        <taxon>Dikarya</taxon>
        <taxon>Basidiomycota</taxon>
        <taxon>Agaricomycotina</taxon>
        <taxon>Agaricomycetes</taxon>
        <taxon>Agaricomycetidae</taxon>
        <taxon>Agaricales</taxon>
        <taxon>Marasmiineae</taxon>
        <taxon>Mycenaceae</taxon>
        <taxon>Roridomyces</taxon>
    </lineage>
</organism>
<dbReference type="PANTHER" id="PTHR48079">
    <property type="entry name" value="PROTEIN YEEZ"/>
    <property type="match status" value="1"/>
</dbReference>
<dbReference type="InterPro" id="IPR036291">
    <property type="entry name" value="NAD(P)-bd_dom_sf"/>
</dbReference>
<protein>
    <recommendedName>
        <fullName evidence="3">NAD(P)-binding protein</fullName>
    </recommendedName>
</protein>